<accession>A0A8C4Q230</accession>
<organism evidence="9 10">
    <name type="scientific">Eptatretus burgeri</name>
    <name type="common">Inshore hagfish</name>
    <dbReference type="NCBI Taxonomy" id="7764"/>
    <lineage>
        <taxon>Eukaryota</taxon>
        <taxon>Metazoa</taxon>
        <taxon>Chordata</taxon>
        <taxon>Craniata</taxon>
        <taxon>Vertebrata</taxon>
        <taxon>Cyclostomata</taxon>
        <taxon>Myxini</taxon>
        <taxon>Myxiniformes</taxon>
        <taxon>Myxinidae</taxon>
        <taxon>Eptatretinae</taxon>
        <taxon>Eptatretus</taxon>
    </lineage>
</organism>
<evidence type="ECO:0000256" key="4">
    <source>
        <dbReference type="ARBA" id="ARBA00022763"/>
    </source>
</evidence>
<evidence type="ECO:0000256" key="6">
    <source>
        <dbReference type="ARBA" id="ARBA00023204"/>
    </source>
</evidence>
<dbReference type="GO" id="GO:0006281">
    <property type="term" value="P:DNA repair"/>
    <property type="evidence" value="ECO:0007669"/>
    <property type="project" value="UniProtKB-KW"/>
</dbReference>
<evidence type="ECO:0000256" key="3">
    <source>
        <dbReference type="ARBA" id="ARBA00016388"/>
    </source>
</evidence>
<comment type="subunit">
    <text evidence="8">Heterodimer with CENPX, sometimes called MHF; this interaction stabilizes both partners. MHF heterodimers can assemble to form tetrameric structures. MHF also coassemble with CENPT-CENPW heterodimers at centromeres to form the tetrameric CENP-T-W-S-X complex. Forms a discrete complex with FANCM and CENPX, called FANCM-MHF; this interaction, probably mediated by direct binding between CENPS and FANCM, leads to synergistic activation of double-stranded DNA binding and strongly stimulates FANCM-mediated DNA remodeling. Recruited by FANCM to the Fanconi anemia (FA) core complex, which consists of CENPS, CENPX, FANCA, FANCB, FANCC, FANCE, FANCF, FANCG, FANCL, FANCM, FAAP24 and FAAP100. The FA core complex associates with Bloom syndrome (BLM) complex, which consists of at least BLM, DNA topoisomerase 3-alpha (TOP3A), RMI1/BLAP75, RPA1/RPA70 and RPA2/RPA32. The super complex between FA and BLM is called BRAFT.</text>
</comment>
<dbReference type="PANTHER" id="PTHR28680">
    <property type="entry name" value="CENTROMERE PROTEIN X"/>
    <property type="match status" value="1"/>
</dbReference>
<keyword evidence="7" id="KW-0539">Nucleus</keyword>
<dbReference type="InterPro" id="IPR018552">
    <property type="entry name" value="CENP-X"/>
</dbReference>
<dbReference type="GO" id="GO:0000712">
    <property type="term" value="P:resolution of meiotic recombination intermediates"/>
    <property type="evidence" value="ECO:0007669"/>
    <property type="project" value="TreeGrafter"/>
</dbReference>
<evidence type="ECO:0000256" key="8">
    <source>
        <dbReference type="ARBA" id="ARBA00047146"/>
    </source>
</evidence>
<evidence type="ECO:0000256" key="5">
    <source>
        <dbReference type="ARBA" id="ARBA00023125"/>
    </source>
</evidence>
<evidence type="ECO:0000256" key="2">
    <source>
        <dbReference type="ARBA" id="ARBA00009359"/>
    </source>
</evidence>
<dbReference type="GO" id="GO:0003677">
    <property type="term" value="F:DNA binding"/>
    <property type="evidence" value="ECO:0007669"/>
    <property type="project" value="UniProtKB-KW"/>
</dbReference>
<sequence length="131" mass="14677">MENGNSLRALPETVNYLRDNMEENEGAKFKNATVSKMMTLHFQDDKIRVGADVLSLMAELLQLFVMEAATRAARQAEADGEQTVEVLHCEKVLPQLALQCSFGRVLRVVVMLKSELLSQFQLSCTGQQVFL</sequence>
<reference evidence="9" key="2">
    <citation type="submission" date="2025-09" db="UniProtKB">
        <authorList>
            <consortium name="Ensembl"/>
        </authorList>
    </citation>
    <scope>IDENTIFICATION</scope>
</reference>
<dbReference type="GO" id="GO:0051382">
    <property type="term" value="P:kinetochore assembly"/>
    <property type="evidence" value="ECO:0007669"/>
    <property type="project" value="InterPro"/>
</dbReference>
<evidence type="ECO:0000256" key="7">
    <source>
        <dbReference type="ARBA" id="ARBA00023242"/>
    </source>
</evidence>
<keyword evidence="5" id="KW-0238">DNA-binding</keyword>
<proteinExistence type="inferred from homology"/>
<reference evidence="9" key="1">
    <citation type="submission" date="2025-08" db="UniProtKB">
        <authorList>
            <consortium name="Ensembl"/>
        </authorList>
    </citation>
    <scope>IDENTIFICATION</scope>
</reference>
<name>A0A8C4Q230_EPTBU</name>
<comment type="subcellular location">
    <subcellularLocation>
        <location evidence="1">Nucleus</location>
    </subcellularLocation>
</comment>
<dbReference type="Gene3D" id="1.20.5.4980">
    <property type="match status" value="1"/>
</dbReference>
<evidence type="ECO:0000313" key="9">
    <source>
        <dbReference type="Ensembl" id="ENSEBUP00000008845.1"/>
    </source>
</evidence>
<dbReference type="AlphaFoldDB" id="A0A8C4Q230"/>
<comment type="similarity">
    <text evidence="2">Belongs to the CENP-X/MHF2 family.</text>
</comment>
<dbReference type="Ensembl" id="ENSEBUT00000009358.1">
    <property type="protein sequence ID" value="ENSEBUP00000008845.1"/>
    <property type="gene ID" value="ENSEBUG00000005723.1"/>
</dbReference>
<evidence type="ECO:0000256" key="1">
    <source>
        <dbReference type="ARBA" id="ARBA00004123"/>
    </source>
</evidence>
<evidence type="ECO:0000313" key="10">
    <source>
        <dbReference type="Proteomes" id="UP000694388"/>
    </source>
</evidence>
<dbReference type="PANTHER" id="PTHR28680:SF1">
    <property type="entry name" value="CENTROMERE PROTEIN X"/>
    <property type="match status" value="1"/>
</dbReference>
<dbReference type="GO" id="GO:0046982">
    <property type="term" value="F:protein heterodimerization activity"/>
    <property type="evidence" value="ECO:0007669"/>
    <property type="project" value="InterPro"/>
</dbReference>
<keyword evidence="10" id="KW-1185">Reference proteome</keyword>
<dbReference type="SUPFAM" id="SSF47113">
    <property type="entry name" value="Histone-fold"/>
    <property type="match status" value="1"/>
</dbReference>
<dbReference type="GeneTree" id="ENSGT00390000002725"/>
<dbReference type="GO" id="GO:0043240">
    <property type="term" value="C:Fanconi anaemia nuclear complex"/>
    <property type="evidence" value="ECO:0007669"/>
    <property type="project" value="TreeGrafter"/>
</dbReference>
<dbReference type="Gene3D" id="6.10.130.30">
    <property type="match status" value="1"/>
</dbReference>
<dbReference type="GO" id="GO:0071821">
    <property type="term" value="C:FANCM-MHF complex"/>
    <property type="evidence" value="ECO:0007669"/>
    <property type="project" value="TreeGrafter"/>
</dbReference>
<dbReference type="InterPro" id="IPR009072">
    <property type="entry name" value="Histone-fold"/>
</dbReference>
<dbReference type="Pfam" id="PF09415">
    <property type="entry name" value="CENP-X"/>
    <property type="match status" value="1"/>
</dbReference>
<dbReference type="GO" id="GO:0031297">
    <property type="term" value="P:replication fork processing"/>
    <property type="evidence" value="ECO:0007669"/>
    <property type="project" value="TreeGrafter"/>
</dbReference>
<dbReference type="CDD" id="cd22921">
    <property type="entry name" value="HFD_CENP-X"/>
    <property type="match status" value="1"/>
</dbReference>
<dbReference type="Proteomes" id="UP000694388">
    <property type="component" value="Unplaced"/>
</dbReference>
<keyword evidence="4" id="KW-0227">DNA damage</keyword>
<keyword evidence="6" id="KW-0234">DNA repair</keyword>
<protein>
    <recommendedName>
        <fullName evidence="3">Centromere protein X</fullName>
    </recommendedName>
</protein>